<dbReference type="OrthoDB" id="2794605at2759"/>
<dbReference type="Proteomes" id="UP000076727">
    <property type="component" value="Unassembled WGS sequence"/>
</dbReference>
<feature type="domain" description="IRG-type G" evidence="4">
    <location>
        <begin position="76"/>
        <end position="271"/>
    </location>
</feature>
<reference evidence="5 6" key="1">
    <citation type="journal article" date="2016" name="Mol. Biol. Evol.">
        <title>Comparative Genomics of Early-Diverging Mushroom-Forming Fungi Provides Insights into the Origins of Lignocellulose Decay Capabilities.</title>
        <authorList>
            <person name="Nagy L.G."/>
            <person name="Riley R."/>
            <person name="Tritt A."/>
            <person name="Adam C."/>
            <person name="Daum C."/>
            <person name="Floudas D."/>
            <person name="Sun H."/>
            <person name="Yadav J.S."/>
            <person name="Pangilinan J."/>
            <person name="Larsson K.H."/>
            <person name="Matsuura K."/>
            <person name="Barry K."/>
            <person name="Labutti K."/>
            <person name="Kuo R."/>
            <person name="Ohm R.A."/>
            <person name="Bhattacharya S.S."/>
            <person name="Shirouzu T."/>
            <person name="Yoshinaga Y."/>
            <person name="Martin F.M."/>
            <person name="Grigoriev I.V."/>
            <person name="Hibbett D.S."/>
        </authorList>
    </citation>
    <scope>NUCLEOTIDE SEQUENCE [LARGE SCALE GENOMIC DNA]</scope>
    <source>
        <strain evidence="5 6">L-15889</strain>
    </source>
</reference>
<feature type="coiled-coil region" evidence="2">
    <location>
        <begin position="28"/>
        <end position="55"/>
    </location>
</feature>
<evidence type="ECO:0000259" key="4">
    <source>
        <dbReference type="PROSITE" id="PS51716"/>
    </source>
</evidence>
<dbReference type="AlphaFoldDB" id="A0A165QSK9"/>
<dbReference type="STRING" id="1314783.A0A165QSK9"/>
<accession>A0A165QSK9</accession>
<dbReference type="PROSITE" id="PS51716">
    <property type="entry name" value="G_IRG"/>
    <property type="match status" value="1"/>
</dbReference>
<sequence>MVGMAILASISGRAGVVNEELLRRNPAMRAAEERIQQLEAQLERERQEHRDTAMLAGIRGTLGVTEARRRFGFVDGLTHCAVVGMAGSGKSSLINALRGLSNSDPRAAPVGTSETTRSVQRYEDPDLERPFVWYDIPGVGTLNQPEARYFLNHGLFVFELIIVLIDSRFTGSDIAILKCCRELNIPTYIVRSKALQHIRNVMADMGGAGSQGGEDERWEQACLGFICDTNRTVRVNLNAAGLDDQRVYVVDKENMLRLVKNQYRGVQLIHEQELLVDMLTELERRRSPNASSSQAPRRRAITGQA</sequence>
<name>A0A165QSK9_9APHY</name>
<dbReference type="GO" id="GO:0005525">
    <property type="term" value="F:GTP binding"/>
    <property type="evidence" value="ECO:0007669"/>
    <property type="project" value="InterPro"/>
</dbReference>
<keyword evidence="2" id="KW-0175">Coiled coil</keyword>
<gene>
    <name evidence="5" type="ORF">DAEQUDRAFT_811144</name>
</gene>
<dbReference type="GO" id="GO:0016787">
    <property type="term" value="F:hydrolase activity"/>
    <property type="evidence" value="ECO:0007669"/>
    <property type="project" value="UniProtKB-KW"/>
</dbReference>
<proteinExistence type="inferred from homology"/>
<keyword evidence="5" id="KW-0378">Hydrolase</keyword>
<keyword evidence="6" id="KW-1185">Reference proteome</keyword>
<dbReference type="Gene3D" id="3.40.50.300">
    <property type="entry name" value="P-loop containing nucleotide triphosphate hydrolases"/>
    <property type="match status" value="1"/>
</dbReference>
<dbReference type="InterPro" id="IPR030385">
    <property type="entry name" value="G_IRG_dom"/>
</dbReference>
<organism evidence="5 6">
    <name type="scientific">Daedalea quercina L-15889</name>
    <dbReference type="NCBI Taxonomy" id="1314783"/>
    <lineage>
        <taxon>Eukaryota</taxon>
        <taxon>Fungi</taxon>
        <taxon>Dikarya</taxon>
        <taxon>Basidiomycota</taxon>
        <taxon>Agaricomycotina</taxon>
        <taxon>Agaricomycetes</taxon>
        <taxon>Polyporales</taxon>
        <taxon>Fomitopsis</taxon>
    </lineage>
</organism>
<evidence type="ECO:0000313" key="6">
    <source>
        <dbReference type="Proteomes" id="UP000076727"/>
    </source>
</evidence>
<evidence type="ECO:0000256" key="2">
    <source>
        <dbReference type="SAM" id="Coils"/>
    </source>
</evidence>
<dbReference type="SUPFAM" id="SSF52540">
    <property type="entry name" value="P-loop containing nucleoside triphosphate hydrolases"/>
    <property type="match status" value="1"/>
</dbReference>
<comment type="similarity">
    <text evidence="1">Belongs to the TRAFAC class dynamin-like GTPase superfamily. IRG family.</text>
</comment>
<evidence type="ECO:0000256" key="3">
    <source>
        <dbReference type="SAM" id="MobiDB-lite"/>
    </source>
</evidence>
<dbReference type="InterPro" id="IPR007743">
    <property type="entry name" value="Immunity-related_GTPase-like"/>
</dbReference>
<dbReference type="Pfam" id="PF05049">
    <property type="entry name" value="IIGP"/>
    <property type="match status" value="1"/>
</dbReference>
<dbReference type="GO" id="GO:0016020">
    <property type="term" value="C:membrane"/>
    <property type="evidence" value="ECO:0007669"/>
    <property type="project" value="InterPro"/>
</dbReference>
<feature type="compositionally biased region" description="Basic residues" evidence="3">
    <location>
        <begin position="296"/>
        <end position="305"/>
    </location>
</feature>
<dbReference type="PANTHER" id="PTHR14143">
    <property type="entry name" value="INTERFERON-INDUCIBLE GTPASE FAMILY MEMBER"/>
    <property type="match status" value="1"/>
</dbReference>
<dbReference type="EMBL" id="KV429055">
    <property type="protein sequence ID" value="KZT69874.1"/>
    <property type="molecule type" value="Genomic_DNA"/>
</dbReference>
<protein>
    <submittedName>
        <fullName evidence="5">p-loop containing nucleoside triphosphate hydrolase protein</fullName>
    </submittedName>
</protein>
<evidence type="ECO:0000313" key="5">
    <source>
        <dbReference type="EMBL" id="KZT69874.1"/>
    </source>
</evidence>
<dbReference type="PANTHER" id="PTHR14143:SF1">
    <property type="entry name" value="IRG-TYPE G DOMAIN-CONTAINING PROTEIN"/>
    <property type="match status" value="1"/>
</dbReference>
<evidence type="ECO:0000256" key="1">
    <source>
        <dbReference type="ARBA" id="ARBA00005429"/>
    </source>
</evidence>
<feature type="region of interest" description="Disordered" evidence="3">
    <location>
        <begin position="285"/>
        <end position="305"/>
    </location>
</feature>
<dbReference type="InterPro" id="IPR027417">
    <property type="entry name" value="P-loop_NTPase"/>
</dbReference>